<sequence length="73" mass="8521">MRFPRYEFGPRCSAPGLGSRQYINSILRARLRRACTALQEQILTDLGTWRRVMFKGRNSEQQQSIIFSTRNNA</sequence>
<gene>
    <name evidence="1" type="ORF">BHYA_0044g00300</name>
</gene>
<name>A0A4Z1GWC9_9HELO</name>
<organism evidence="1 2">
    <name type="scientific">Botrytis hyacinthi</name>
    <dbReference type="NCBI Taxonomy" id="278943"/>
    <lineage>
        <taxon>Eukaryota</taxon>
        <taxon>Fungi</taxon>
        <taxon>Dikarya</taxon>
        <taxon>Ascomycota</taxon>
        <taxon>Pezizomycotina</taxon>
        <taxon>Leotiomycetes</taxon>
        <taxon>Helotiales</taxon>
        <taxon>Sclerotiniaceae</taxon>
        <taxon>Botrytis</taxon>
    </lineage>
</organism>
<evidence type="ECO:0000313" key="1">
    <source>
        <dbReference type="EMBL" id="TGO39989.1"/>
    </source>
</evidence>
<comment type="caution">
    <text evidence="1">The sequence shown here is derived from an EMBL/GenBank/DDBJ whole genome shotgun (WGS) entry which is preliminary data.</text>
</comment>
<reference evidence="1 2" key="1">
    <citation type="submission" date="2017-12" db="EMBL/GenBank/DDBJ databases">
        <title>Comparative genomics of Botrytis spp.</title>
        <authorList>
            <person name="Valero-Jimenez C.A."/>
            <person name="Tapia P."/>
            <person name="Veloso J."/>
            <person name="Silva-Moreno E."/>
            <person name="Staats M."/>
            <person name="Valdes J.H."/>
            <person name="Van Kan J.A.L."/>
        </authorList>
    </citation>
    <scope>NUCLEOTIDE SEQUENCE [LARGE SCALE GENOMIC DNA]</scope>
    <source>
        <strain evidence="1 2">Bh0001</strain>
    </source>
</reference>
<proteinExistence type="predicted"/>
<protein>
    <submittedName>
        <fullName evidence="1">Uncharacterized protein</fullName>
    </submittedName>
</protein>
<accession>A0A4Z1GWC9</accession>
<evidence type="ECO:0000313" key="2">
    <source>
        <dbReference type="Proteomes" id="UP000297814"/>
    </source>
</evidence>
<dbReference type="AlphaFoldDB" id="A0A4Z1GWC9"/>
<dbReference type="Proteomes" id="UP000297814">
    <property type="component" value="Unassembled WGS sequence"/>
</dbReference>
<keyword evidence="2" id="KW-1185">Reference proteome</keyword>
<dbReference type="EMBL" id="PQXK01000044">
    <property type="protein sequence ID" value="TGO39989.1"/>
    <property type="molecule type" value="Genomic_DNA"/>
</dbReference>